<evidence type="ECO:0000256" key="2">
    <source>
        <dbReference type="ARBA" id="ARBA00023002"/>
    </source>
</evidence>
<dbReference type="Proteomes" id="UP001642260">
    <property type="component" value="Unassembled WGS sequence"/>
</dbReference>
<dbReference type="PANTHER" id="PTHR11835">
    <property type="entry name" value="DECARBOXYLATING DEHYDROGENASES-ISOCITRATE, ISOPROPYLMALATE, TARTRATE"/>
    <property type="match status" value="1"/>
</dbReference>
<dbReference type="AlphaFoldDB" id="A0ABC8KG25"/>
<dbReference type="EMBL" id="CAKOAT010217376">
    <property type="protein sequence ID" value="CAH8356459.1"/>
    <property type="molecule type" value="Genomic_DNA"/>
</dbReference>
<proteinExistence type="inferred from homology"/>
<keyword evidence="2" id="KW-0560">Oxidoreductase</keyword>
<name>A0ABC8KG25_ERUVS</name>
<reference evidence="4 5" key="1">
    <citation type="submission" date="2022-03" db="EMBL/GenBank/DDBJ databases">
        <authorList>
            <person name="Macdonald S."/>
            <person name="Ahmed S."/>
            <person name="Newling K."/>
        </authorList>
    </citation>
    <scope>NUCLEOTIDE SEQUENCE [LARGE SCALE GENOMIC DNA]</scope>
</reference>
<sequence>MATFLARGMIVNRSRTLLLGITNSRLSSSGMLVARAFSSSIIPITATLLHGDGIGPEIAESVKQVFNVAEAPIEWEEHYLCTLKDPRTQSFLTWECLESVRRNKVGLKGPMEMSLPLSSPRGHSIIIKEIKFYAKVRHFFSFPGYTTRYDNVDLITIRENTQGEYNGIEHEVVKGVVQSLNIITREASLRIAEYAFHYAKTQGRKKVSAIHKANVMQKTNGLFLKCCQEVANKYPDVIYEEVVVENCCMMLVNNPSRFDVLVMPSFYYGDIISNLCAGLVGGLNLIPCCSIGEDGVALAEVVHDSMPDLTGKNLANPTAMILSGVMMLRHLELNEKAEQIHKAVVDTIAEGKHRTVDLGGTSTTTEFTNAICDHLLYQ</sequence>
<evidence type="ECO:0000313" key="5">
    <source>
        <dbReference type="Proteomes" id="UP001642260"/>
    </source>
</evidence>
<comment type="similarity">
    <text evidence="1">Belongs to the isocitrate and isopropylmalate dehydrogenases family.</text>
</comment>
<feature type="domain" description="Isopropylmalate dehydrogenase-like" evidence="3">
    <location>
        <begin position="45"/>
        <end position="371"/>
    </location>
</feature>
<dbReference type="Gene3D" id="3.40.718.10">
    <property type="entry name" value="Isopropylmalate Dehydrogenase"/>
    <property type="match status" value="1"/>
</dbReference>
<organism evidence="4 5">
    <name type="scientific">Eruca vesicaria subsp. sativa</name>
    <name type="common">Garden rocket</name>
    <name type="synonym">Eruca sativa</name>
    <dbReference type="NCBI Taxonomy" id="29727"/>
    <lineage>
        <taxon>Eukaryota</taxon>
        <taxon>Viridiplantae</taxon>
        <taxon>Streptophyta</taxon>
        <taxon>Embryophyta</taxon>
        <taxon>Tracheophyta</taxon>
        <taxon>Spermatophyta</taxon>
        <taxon>Magnoliopsida</taxon>
        <taxon>eudicotyledons</taxon>
        <taxon>Gunneridae</taxon>
        <taxon>Pentapetalae</taxon>
        <taxon>rosids</taxon>
        <taxon>malvids</taxon>
        <taxon>Brassicales</taxon>
        <taxon>Brassicaceae</taxon>
        <taxon>Brassiceae</taxon>
        <taxon>Eruca</taxon>
    </lineage>
</organism>
<evidence type="ECO:0000259" key="3">
    <source>
        <dbReference type="SMART" id="SM01329"/>
    </source>
</evidence>
<dbReference type="SMART" id="SM01329">
    <property type="entry name" value="Iso_dh"/>
    <property type="match status" value="1"/>
</dbReference>
<protein>
    <recommendedName>
        <fullName evidence="3">Isopropylmalate dehydrogenase-like domain-containing protein</fullName>
    </recommendedName>
</protein>
<evidence type="ECO:0000313" key="4">
    <source>
        <dbReference type="EMBL" id="CAH8356459.1"/>
    </source>
</evidence>
<dbReference type="InterPro" id="IPR024084">
    <property type="entry name" value="IsoPropMal-DH-like_dom"/>
</dbReference>
<dbReference type="SUPFAM" id="SSF53659">
    <property type="entry name" value="Isocitrate/Isopropylmalate dehydrogenase-like"/>
    <property type="match status" value="1"/>
</dbReference>
<dbReference type="Pfam" id="PF00180">
    <property type="entry name" value="Iso_dh"/>
    <property type="match status" value="1"/>
</dbReference>
<gene>
    <name evidence="4" type="ORF">ERUC_LOCUS22214</name>
</gene>
<dbReference type="PANTHER" id="PTHR11835:SF34">
    <property type="entry name" value="ISOCITRATE DEHYDROGENASE [NAD] SUBUNIT ALPHA, MITOCHONDRIAL"/>
    <property type="match status" value="1"/>
</dbReference>
<evidence type="ECO:0000256" key="1">
    <source>
        <dbReference type="ARBA" id="ARBA00007769"/>
    </source>
</evidence>
<keyword evidence="5" id="KW-1185">Reference proteome</keyword>
<dbReference type="GO" id="GO:0016491">
    <property type="term" value="F:oxidoreductase activity"/>
    <property type="evidence" value="ECO:0007669"/>
    <property type="project" value="UniProtKB-KW"/>
</dbReference>
<comment type="caution">
    <text evidence="4">The sequence shown here is derived from an EMBL/GenBank/DDBJ whole genome shotgun (WGS) entry which is preliminary data.</text>
</comment>
<accession>A0ABC8KG25</accession>